<dbReference type="PRINTS" id="PR00345">
    <property type="entry name" value="STATHMIN"/>
</dbReference>
<dbReference type="SUPFAM" id="SSF57997">
    <property type="entry name" value="Tropomyosin"/>
    <property type="match status" value="1"/>
</dbReference>
<dbReference type="PANTHER" id="PTHR18947:SF28">
    <property type="entry name" value="GIRDIN, ISOFORM A"/>
    <property type="match status" value="1"/>
</dbReference>
<dbReference type="PANTHER" id="PTHR18947">
    <property type="entry name" value="HOOK PROTEINS"/>
    <property type="match status" value="1"/>
</dbReference>
<dbReference type="GO" id="GO:0008017">
    <property type="term" value="F:microtubule binding"/>
    <property type="evidence" value="ECO:0007669"/>
    <property type="project" value="TreeGrafter"/>
</dbReference>
<name>A0A0D6MBW6_9BILA</name>
<feature type="compositionally biased region" description="Basic and acidic residues" evidence="2">
    <location>
        <begin position="222"/>
        <end position="232"/>
    </location>
</feature>
<proteinExistence type="predicted"/>
<protein>
    <submittedName>
        <fullName evidence="3">Uncharacterized protein</fullName>
    </submittedName>
</protein>
<dbReference type="GO" id="GO:0005813">
    <property type="term" value="C:centrosome"/>
    <property type="evidence" value="ECO:0007669"/>
    <property type="project" value="TreeGrafter"/>
</dbReference>
<dbReference type="InterPro" id="IPR000956">
    <property type="entry name" value="Stathmin_fam"/>
</dbReference>
<dbReference type="GO" id="GO:0030705">
    <property type="term" value="P:cytoskeleton-dependent intracellular transport"/>
    <property type="evidence" value="ECO:0007669"/>
    <property type="project" value="TreeGrafter"/>
</dbReference>
<feature type="region of interest" description="Disordered" evidence="2">
    <location>
        <begin position="210"/>
        <end position="232"/>
    </location>
</feature>
<organism evidence="3 4">
    <name type="scientific">Ancylostoma ceylanicum</name>
    <dbReference type="NCBI Taxonomy" id="53326"/>
    <lineage>
        <taxon>Eukaryota</taxon>
        <taxon>Metazoa</taxon>
        <taxon>Ecdysozoa</taxon>
        <taxon>Nematoda</taxon>
        <taxon>Chromadorea</taxon>
        <taxon>Rhabditida</taxon>
        <taxon>Rhabditina</taxon>
        <taxon>Rhabditomorpha</taxon>
        <taxon>Strongyloidea</taxon>
        <taxon>Ancylostomatidae</taxon>
        <taxon>Ancylostomatinae</taxon>
        <taxon>Ancylostoma</taxon>
    </lineage>
</organism>
<evidence type="ECO:0000256" key="2">
    <source>
        <dbReference type="SAM" id="MobiDB-lite"/>
    </source>
</evidence>
<accession>A0A0D6MBW6</accession>
<gene>
    <name evidence="3" type="ORF">ANCCEY_02855</name>
</gene>
<evidence type="ECO:0000313" key="4">
    <source>
        <dbReference type="Proteomes" id="UP000054495"/>
    </source>
</evidence>
<dbReference type="GO" id="GO:0031110">
    <property type="term" value="P:regulation of microtubule polymerization or depolymerization"/>
    <property type="evidence" value="ECO:0007669"/>
    <property type="project" value="InterPro"/>
</dbReference>
<dbReference type="GO" id="GO:0051959">
    <property type="term" value="F:dynein light intermediate chain binding"/>
    <property type="evidence" value="ECO:0007669"/>
    <property type="project" value="TreeGrafter"/>
</dbReference>
<evidence type="ECO:0000313" key="3">
    <source>
        <dbReference type="EMBL" id="EPB78072.1"/>
    </source>
</evidence>
<feature type="region of interest" description="Disordered" evidence="2">
    <location>
        <begin position="1"/>
        <end position="24"/>
    </location>
</feature>
<dbReference type="Proteomes" id="UP000054495">
    <property type="component" value="Unassembled WGS sequence"/>
</dbReference>
<sequence>MDGPNNVPRESFGSLADEMADSERSEVMQLRLENRKLRAHLDSTEKYGSFYSNLFLSGPNTTFYSSMVASAELEQLKAELEERERQFSENRAENELMQRQLQTLEATISQLSQEIVETNADREKLRTERDESVMSLIDARKKFAQFQTEFGRKFEQEAQTKVMEMDAELQELRRKLSSAEEERKQTEKQLHRVCEEQKVLRVTVDELREDKANAETQSATNERARRSAETERNSLKARLESLDFECEELREQARCAEDARRRMEASERRLAELQTRVGDLEAENRTLQQQMELESQKTQRLREDLVTEKSKGAELVSRLRSVCAAVALNGGKIEVEMDDHQLIDSIDDVIMGALTAAKREADALRLQQHTQIAELNDLKSDIEKLRSVK</sequence>
<dbReference type="AlphaFoldDB" id="A0A0D6MBW6"/>
<keyword evidence="1" id="KW-0175">Coiled coil</keyword>
<reference evidence="3 4" key="1">
    <citation type="submission" date="2013-05" db="EMBL/GenBank/DDBJ databases">
        <title>Draft genome of the parasitic nematode Anyclostoma ceylanicum.</title>
        <authorList>
            <person name="Mitreva M."/>
        </authorList>
    </citation>
    <scope>NUCLEOTIDE SEQUENCE [LARGE SCALE GENOMIC DNA]</scope>
</reference>
<evidence type="ECO:0000256" key="1">
    <source>
        <dbReference type="SAM" id="Coils"/>
    </source>
</evidence>
<dbReference type="GO" id="GO:0031122">
    <property type="term" value="P:cytoplasmic microtubule organization"/>
    <property type="evidence" value="ECO:0007669"/>
    <property type="project" value="TreeGrafter"/>
</dbReference>
<dbReference type="GO" id="GO:0005737">
    <property type="term" value="C:cytoplasm"/>
    <property type="evidence" value="ECO:0007669"/>
    <property type="project" value="TreeGrafter"/>
</dbReference>
<feature type="coiled-coil region" evidence="1">
    <location>
        <begin position="66"/>
        <end position="128"/>
    </location>
</feature>
<keyword evidence="4" id="KW-1185">Reference proteome</keyword>
<dbReference type="EMBL" id="KE124821">
    <property type="protein sequence ID" value="EPB78072.1"/>
    <property type="molecule type" value="Genomic_DNA"/>
</dbReference>